<dbReference type="Pfam" id="PF00583">
    <property type="entry name" value="Acetyltransf_1"/>
    <property type="match status" value="1"/>
</dbReference>
<proteinExistence type="predicted"/>
<sequence>MHVREVTESDVHKVVPLFDQYRMFYQQFSDEEGAHAFLEERIRKAESVMYVAEDEDGEASGFVQLYPSFSSVSMKRLWILNDLYVTEQARGKGVGVALLEKAKELAIETKAKGLMLQTAEDNVRAQGIYEEFGFKQEKDRFYVLFL</sequence>
<dbReference type="AlphaFoldDB" id="A0A917EQ71"/>
<dbReference type="CDD" id="cd04301">
    <property type="entry name" value="NAT_SF"/>
    <property type="match status" value="1"/>
</dbReference>
<accession>A0A917EQ71</accession>
<evidence type="ECO:0000313" key="2">
    <source>
        <dbReference type="EMBL" id="GGE70303.1"/>
    </source>
</evidence>
<name>A0A917EQ71_9BACI</name>
<dbReference type="InterPro" id="IPR016181">
    <property type="entry name" value="Acyl_CoA_acyltransferase"/>
</dbReference>
<dbReference type="EMBL" id="BMFK01000001">
    <property type="protein sequence ID" value="GGE70303.1"/>
    <property type="molecule type" value="Genomic_DNA"/>
</dbReference>
<dbReference type="InterPro" id="IPR000182">
    <property type="entry name" value="GNAT_dom"/>
</dbReference>
<keyword evidence="3" id="KW-1185">Reference proteome</keyword>
<reference evidence="2" key="1">
    <citation type="journal article" date="2014" name="Int. J. Syst. Evol. Microbiol.">
        <title>Complete genome sequence of Corynebacterium casei LMG S-19264T (=DSM 44701T), isolated from a smear-ripened cheese.</title>
        <authorList>
            <consortium name="US DOE Joint Genome Institute (JGI-PGF)"/>
            <person name="Walter F."/>
            <person name="Albersmeier A."/>
            <person name="Kalinowski J."/>
            <person name="Ruckert C."/>
        </authorList>
    </citation>
    <scope>NUCLEOTIDE SEQUENCE</scope>
    <source>
        <strain evidence="2">CGMCC 1.12698</strain>
    </source>
</reference>
<dbReference type="PROSITE" id="PS51186">
    <property type="entry name" value="GNAT"/>
    <property type="match status" value="1"/>
</dbReference>
<evidence type="ECO:0000313" key="3">
    <source>
        <dbReference type="Proteomes" id="UP000605259"/>
    </source>
</evidence>
<dbReference type="PANTHER" id="PTHR43072">
    <property type="entry name" value="N-ACETYLTRANSFERASE"/>
    <property type="match status" value="1"/>
</dbReference>
<gene>
    <name evidence="2" type="ORF">GCM10007140_20270</name>
</gene>
<dbReference type="Proteomes" id="UP000605259">
    <property type="component" value="Unassembled WGS sequence"/>
</dbReference>
<reference evidence="2" key="2">
    <citation type="submission" date="2020-09" db="EMBL/GenBank/DDBJ databases">
        <authorList>
            <person name="Sun Q."/>
            <person name="Zhou Y."/>
        </authorList>
    </citation>
    <scope>NUCLEOTIDE SEQUENCE</scope>
    <source>
        <strain evidence="2">CGMCC 1.12698</strain>
    </source>
</reference>
<feature type="domain" description="N-acetyltransferase" evidence="1">
    <location>
        <begin position="1"/>
        <end position="146"/>
    </location>
</feature>
<evidence type="ECO:0000259" key="1">
    <source>
        <dbReference type="PROSITE" id="PS51186"/>
    </source>
</evidence>
<comment type="caution">
    <text evidence="2">The sequence shown here is derived from an EMBL/GenBank/DDBJ whole genome shotgun (WGS) entry which is preliminary data.</text>
</comment>
<organism evidence="2 3">
    <name type="scientific">Priestia taiwanensis</name>
    <dbReference type="NCBI Taxonomy" id="1347902"/>
    <lineage>
        <taxon>Bacteria</taxon>
        <taxon>Bacillati</taxon>
        <taxon>Bacillota</taxon>
        <taxon>Bacilli</taxon>
        <taxon>Bacillales</taxon>
        <taxon>Bacillaceae</taxon>
        <taxon>Priestia</taxon>
    </lineage>
</organism>
<dbReference type="GO" id="GO:0016747">
    <property type="term" value="F:acyltransferase activity, transferring groups other than amino-acyl groups"/>
    <property type="evidence" value="ECO:0007669"/>
    <property type="project" value="InterPro"/>
</dbReference>
<dbReference type="SUPFAM" id="SSF55729">
    <property type="entry name" value="Acyl-CoA N-acyltransferases (Nat)"/>
    <property type="match status" value="1"/>
</dbReference>
<dbReference type="PANTHER" id="PTHR43072:SF58">
    <property type="entry name" value="N-ACETYLTRANSFERASE DOMAIN-CONTAINING PROTEIN"/>
    <property type="match status" value="1"/>
</dbReference>
<dbReference type="Gene3D" id="3.40.630.30">
    <property type="match status" value="1"/>
</dbReference>
<dbReference type="RefSeq" id="WP_188388242.1">
    <property type="nucleotide sequence ID" value="NZ_BMFK01000001.1"/>
</dbReference>
<protein>
    <submittedName>
        <fullName evidence="2">N-acetyltransferase</fullName>
    </submittedName>
</protein>